<organism evidence="1 2">
    <name type="scientific">Pseudarthrobacter siccitolerans</name>
    <dbReference type="NCBI Taxonomy" id="861266"/>
    <lineage>
        <taxon>Bacteria</taxon>
        <taxon>Bacillati</taxon>
        <taxon>Actinomycetota</taxon>
        <taxon>Actinomycetes</taxon>
        <taxon>Micrococcales</taxon>
        <taxon>Micrococcaceae</taxon>
        <taxon>Pseudarthrobacter</taxon>
    </lineage>
</organism>
<proteinExistence type="predicted"/>
<evidence type="ECO:0000313" key="2">
    <source>
        <dbReference type="Proteomes" id="UP001236806"/>
    </source>
</evidence>
<evidence type="ECO:0000313" key="1">
    <source>
        <dbReference type="EMBL" id="MDQ0674161.1"/>
    </source>
</evidence>
<gene>
    <name evidence="1" type="ORF">QFZ36_001722</name>
</gene>
<sequence>MEDLRHTARALLQRKDLGLIDLWVLYWNHGGHCHPFDFDAFIHDVMPAAWFDMAALQVAVEELSFEAIA</sequence>
<protein>
    <submittedName>
        <fullName evidence="1">Uncharacterized protein</fullName>
    </submittedName>
</protein>
<reference evidence="1 2" key="1">
    <citation type="submission" date="2023-07" db="EMBL/GenBank/DDBJ databases">
        <title>Comparative genomics of wheat-associated soil bacteria to identify genetic determinants of phenazine resistance.</title>
        <authorList>
            <person name="Mouncey N."/>
        </authorList>
    </citation>
    <scope>NUCLEOTIDE SEQUENCE [LARGE SCALE GENOMIC DNA]</scope>
    <source>
        <strain evidence="1 2">W1I3</strain>
    </source>
</reference>
<accession>A0ABU0PJL9</accession>
<keyword evidence="2" id="KW-1185">Reference proteome</keyword>
<name>A0ABU0PJL9_9MICC</name>
<dbReference type="Proteomes" id="UP001236806">
    <property type="component" value="Unassembled WGS sequence"/>
</dbReference>
<dbReference type="RefSeq" id="WP_306635540.1">
    <property type="nucleotide sequence ID" value="NZ_JAUSXB010000001.1"/>
</dbReference>
<comment type="caution">
    <text evidence="1">The sequence shown here is derived from an EMBL/GenBank/DDBJ whole genome shotgun (WGS) entry which is preliminary data.</text>
</comment>
<dbReference type="EMBL" id="JAUSXB010000001">
    <property type="protein sequence ID" value="MDQ0674161.1"/>
    <property type="molecule type" value="Genomic_DNA"/>
</dbReference>